<feature type="non-terminal residue" evidence="2">
    <location>
        <position position="274"/>
    </location>
</feature>
<evidence type="ECO:0000256" key="1">
    <source>
        <dbReference type="SAM" id="Coils"/>
    </source>
</evidence>
<evidence type="ECO:0000313" key="2">
    <source>
        <dbReference type="EMBL" id="CAH2051763.1"/>
    </source>
</evidence>
<name>A0AAU9RWC8_THLAR</name>
<organism evidence="2 3">
    <name type="scientific">Thlaspi arvense</name>
    <name type="common">Field penny-cress</name>
    <dbReference type="NCBI Taxonomy" id="13288"/>
    <lineage>
        <taxon>Eukaryota</taxon>
        <taxon>Viridiplantae</taxon>
        <taxon>Streptophyta</taxon>
        <taxon>Embryophyta</taxon>
        <taxon>Tracheophyta</taxon>
        <taxon>Spermatophyta</taxon>
        <taxon>Magnoliopsida</taxon>
        <taxon>eudicotyledons</taxon>
        <taxon>Gunneridae</taxon>
        <taxon>Pentapetalae</taxon>
        <taxon>rosids</taxon>
        <taxon>malvids</taxon>
        <taxon>Brassicales</taxon>
        <taxon>Brassicaceae</taxon>
        <taxon>Thlaspideae</taxon>
        <taxon>Thlaspi</taxon>
    </lineage>
</organism>
<reference evidence="2 3" key="1">
    <citation type="submission" date="2022-03" db="EMBL/GenBank/DDBJ databases">
        <authorList>
            <person name="Nunn A."/>
            <person name="Chopra R."/>
            <person name="Nunn A."/>
            <person name="Contreras Garrido A."/>
        </authorList>
    </citation>
    <scope>NUCLEOTIDE SEQUENCE [LARGE SCALE GENOMIC DNA]</scope>
</reference>
<dbReference type="PANTHER" id="PTHR47864:SF10">
    <property type="entry name" value="MYB_SANT-LIKE DNA-BINDING DOMAIN PROTEIN"/>
    <property type="match status" value="1"/>
</dbReference>
<feature type="coiled-coil region" evidence="1">
    <location>
        <begin position="199"/>
        <end position="231"/>
    </location>
</feature>
<dbReference type="InterPro" id="IPR055314">
    <property type="entry name" value="At2g29880-like"/>
</dbReference>
<dbReference type="PANTHER" id="PTHR47864">
    <property type="entry name" value="TRANSMEMBRANE PROTEIN"/>
    <property type="match status" value="1"/>
</dbReference>
<accession>A0AAU9RWC8</accession>
<evidence type="ECO:0000313" key="3">
    <source>
        <dbReference type="Proteomes" id="UP000836841"/>
    </source>
</evidence>
<protein>
    <submittedName>
        <fullName evidence="2">Uncharacterized protein</fullName>
    </submittedName>
</protein>
<sequence>MGDTYLKKKNQYNQWNIEESKVLVELLVEGIKHGWCDSCGLITKLTVENKILSVLNERLGCQKTYTQYQSRINTKVIWIFNVTALGSDEILRQKSLQLLKKCGAHPNHKYMRYDSHVFEDLQIVFDGVTANGSKSVRLDDNTDAPTCRAGDDQVKETLVFCESGDDGNDASPFLDKNLKGHVEKFTPRKRSRTEACNNLKELKSDNNDYVVTRKRQQKEAERREAEKKKNSVWTKDETVRFPLSRTVEYLHVVPSIFIMLSEENFLLVYHGKCP</sequence>
<keyword evidence="1" id="KW-0175">Coiled coil</keyword>
<dbReference type="EMBL" id="OU466859">
    <property type="protein sequence ID" value="CAH2051763.1"/>
    <property type="molecule type" value="Genomic_DNA"/>
</dbReference>
<dbReference type="AlphaFoldDB" id="A0AAU9RWC8"/>
<keyword evidence="3" id="KW-1185">Reference proteome</keyword>
<dbReference type="Proteomes" id="UP000836841">
    <property type="component" value="Chromosome 3"/>
</dbReference>
<gene>
    <name evidence="2" type="ORF">TAV2_LOCUS11099</name>
</gene>
<proteinExistence type="predicted"/>